<reference evidence="9 10" key="1">
    <citation type="journal article" date="2013" name="Genome Announc.">
        <title>Genome Sequence of Moraxella macacae 0408225, a Novel Bacterial Species Isolated from a Cynomolgus Macaque with Epistaxis.</title>
        <authorList>
            <person name="Ladner J.T."/>
            <person name="Whitehouse C.A."/>
            <person name="Koroleva G.I."/>
            <person name="Palacios G.F."/>
        </authorList>
    </citation>
    <scope>NUCLEOTIDE SEQUENCE [LARGE SCALE GENOMIC DNA]</scope>
    <source>
        <strain evidence="9 10">0408225</strain>
    </source>
</reference>
<comment type="similarity">
    <text evidence="2">Belongs to the EamA transporter family.</text>
</comment>
<dbReference type="SUPFAM" id="SSF103481">
    <property type="entry name" value="Multidrug resistance efflux transporter EmrE"/>
    <property type="match status" value="1"/>
</dbReference>
<feature type="transmembrane region" description="Helical" evidence="8">
    <location>
        <begin position="224"/>
        <end position="247"/>
    </location>
</feature>
<feature type="transmembrane region" description="Helical" evidence="8">
    <location>
        <begin position="25"/>
        <end position="45"/>
    </location>
</feature>
<feature type="transmembrane region" description="Helical" evidence="8">
    <location>
        <begin position="96"/>
        <end position="115"/>
    </location>
</feature>
<accession>L2F6V9</accession>
<organism evidence="9 10">
    <name type="scientific">Moraxella macacae 0408225</name>
    <dbReference type="NCBI Taxonomy" id="1230338"/>
    <lineage>
        <taxon>Bacteria</taxon>
        <taxon>Pseudomonadati</taxon>
        <taxon>Pseudomonadota</taxon>
        <taxon>Gammaproteobacteria</taxon>
        <taxon>Moraxellales</taxon>
        <taxon>Moraxellaceae</taxon>
        <taxon>Moraxella</taxon>
    </lineage>
</organism>
<dbReference type="GO" id="GO:0005886">
    <property type="term" value="C:plasma membrane"/>
    <property type="evidence" value="ECO:0007669"/>
    <property type="project" value="UniProtKB-SubCell"/>
</dbReference>
<dbReference type="eggNOG" id="COG2962">
    <property type="taxonomic scope" value="Bacteria"/>
</dbReference>
<feature type="transmembrane region" description="Helical" evidence="8">
    <location>
        <begin position="196"/>
        <end position="218"/>
    </location>
</feature>
<comment type="subcellular location">
    <subcellularLocation>
        <location evidence="1">Cell membrane</location>
        <topology evidence="1">Multi-pass membrane protein</topology>
    </subcellularLocation>
</comment>
<feature type="transmembrane region" description="Helical" evidence="8">
    <location>
        <begin position="149"/>
        <end position="166"/>
    </location>
</feature>
<keyword evidence="5 8" id="KW-0812">Transmembrane</keyword>
<keyword evidence="3" id="KW-0813">Transport</keyword>
<protein>
    <submittedName>
        <fullName evidence="9">RarD protein</fullName>
    </submittedName>
</protein>
<dbReference type="RefSeq" id="WP_009501700.1">
    <property type="nucleotide sequence ID" value="NZ_ANIN01000002.1"/>
</dbReference>
<dbReference type="OrthoDB" id="3250831at2"/>
<evidence type="ECO:0000313" key="10">
    <source>
        <dbReference type="Proteomes" id="UP000023795"/>
    </source>
</evidence>
<evidence type="ECO:0000256" key="1">
    <source>
        <dbReference type="ARBA" id="ARBA00004651"/>
    </source>
</evidence>
<dbReference type="AlphaFoldDB" id="L2F6V9"/>
<sequence>MLNLTAYPKNYPKANFANFLQNHKILFGIVLALLSNVLFAVLYLYSHWLSPLTGTQVFLWRMVAMWFGLFVIMLLSGGFAKLRKFFQSLTTLHQKIWLVLPTPILASQLWLFMWAPVNGQAVNVAMGYFLFPLVMVVAGCLVFGERLSLLKTVAIGLAVLGVALQVYLAGSVSWATAWVCLTYPIYYTFRRWQGVPALLGLFLDLTIIAPFALAVLLWQGDSFALIGGSLSMLILISLLGVISAVAMQSNLQASSLLPVNLFGMLSYLEPALMFVLSIVVLNEAMSVEKMFSFGLIWAAVLVMIGQSLWQNKHKANENHTQ</sequence>
<feature type="transmembrane region" description="Helical" evidence="8">
    <location>
        <begin position="291"/>
        <end position="309"/>
    </location>
</feature>
<evidence type="ECO:0000256" key="2">
    <source>
        <dbReference type="ARBA" id="ARBA00007362"/>
    </source>
</evidence>
<dbReference type="InterPro" id="IPR004626">
    <property type="entry name" value="RarD"/>
</dbReference>
<evidence type="ECO:0000256" key="3">
    <source>
        <dbReference type="ARBA" id="ARBA00022448"/>
    </source>
</evidence>
<evidence type="ECO:0000256" key="4">
    <source>
        <dbReference type="ARBA" id="ARBA00022475"/>
    </source>
</evidence>
<comment type="caution">
    <text evidence="9">The sequence shown here is derived from an EMBL/GenBank/DDBJ whole genome shotgun (WGS) entry which is preliminary data.</text>
</comment>
<feature type="transmembrane region" description="Helical" evidence="8">
    <location>
        <begin position="259"/>
        <end position="279"/>
    </location>
</feature>
<evidence type="ECO:0000256" key="6">
    <source>
        <dbReference type="ARBA" id="ARBA00022989"/>
    </source>
</evidence>
<keyword evidence="4" id="KW-1003">Cell membrane</keyword>
<dbReference type="InterPro" id="IPR037185">
    <property type="entry name" value="EmrE-like"/>
</dbReference>
<dbReference type="PATRIC" id="fig|1230338.3.peg.1374"/>
<keyword evidence="7 8" id="KW-0472">Membrane</keyword>
<evidence type="ECO:0000313" key="9">
    <source>
        <dbReference type="EMBL" id="ELA08178.1"/>
    </source>
</evidence>
<evidence type="ECO:0000256" key="5">
    <source>
        <dbReference type="ARBA" id="ARBA00022692"/>
    </source>
</evidence>
<dbReference type="Proteomes" id="UP000023795">
    <property type="component" value="Unassembled WGS sequence"/>
</dbReference>
<feature type="transmembrane region" description="Helical" evidence="8">
    <location>
        <begin position="121"/>
        <end position="142"/>
    </location>
</feature>
<name>L2F6V9_9GAMM</name>
<feature type="transmembrane region" description="Helical" evidence="8">
    <location>
        <begin position="57"/>
        <end position="75"/>
    </location>
</feature>
<keyword evidence="6 8" id="KW-1133">Transmembrane helix</keyword>
<dbReference type="NCBIfam" id="TIGR00688">
    <property type="entry name" value="rarD"/>
    <property type="match status" value="1"/>
</dbReference>
<keyword evidence="10" id="KW-1185">Reference proteome</keyword>
<dbReference type="EMBL" id="ANIN01000002">
    <property type="protein sequence ID" value="ELA08178.1"/>
    <property type="molecule type" value="Genomic_DNA"/>
</dbReference>
<evidence type="ECO:0000256" key="8">
    <source>
        <dbReference type="SAM" id="Phobius"/>
    </source>
</evidence>
<proteinExistence type="inferred from homology"/>
<gene>
    <name evidence="9" type="ORF">MOMA_06441</name>
</gene>
<evidence type="ECO:0000256" key="7">
    <source>
        <dbReference type="ARBA" id="ARBA00023136"/>
    </source>
</evidence>